<dbReference type="EMBL" id="JASBNA010000007">
    <property type="protein sequence ID" value="KAK7689736.1"/>
    <property type="molecule type" value="Genomic_DNA"/>
</dbReference>
<keyword evidence="2" id="KW-1185">Reference proteome</keyword>
<evidence type="ECO:0000313" key="2">
    <source>
        <dbReference type="Proteomes" id="UP001385951"/>
    </source>
</evidence>
<proteinExistence type="predicted"/>
<dbReference type="AlphaFoldDB" id="A0AAW0G8R5"/>
<protein>
    <submittedName>
        <fullName evidence="1">Uncharacterized protein</fullName>
    </submittedName>
</protein>
<reference evidence="1 2" key="1">
    <citation type="submission" date="2022-09" db="EMBL/GenBank/DDBJ databases">
        <authorList>
            <person name="Palmer J.M."/>
        </authorList>
    </citation>
    <scope>NUCLEOTIDE SEQUENCE [LARGE SCALE GENOMIC DNA]</scope>
    <source>
        <strain evidence="1 2">DSM 7382</strain>
    </source>
</reference>
<organism evidence="1 2">
    <name type="scientific">Cerrena zonata</name>
    <dbReference type="NCBI Taxonomy" id="2478898"/>
    <lineage>
        <taxon>Eukaryota</taxon>
        <taxon>Fungi</taxon>
        <taxon>Dikarya</taxon>
        <taxon>Basidiomycota</taxon>
        <taxon>Agaricomycotina</taxon>
        <taxon>Agaricomycetes</taxon>
        <taxon>Polyporales</taxon>
        <taxon>Cerrenaceae</taxon>
        <taxon>Cerrena</taxon>
    </lineage>
</organism>
<gene>
    <name evidence="1" type="ORF">QCA50_006375</name>
</gene>
<sequence length="186" mass="20936">MEAPESHDSKNKYPSRLKVKEGIATLFDNWQTYVPTSLGFILNDKLPTRKKSAYKIMEGDSSSIGFLISDERVLPSSKASQLQSTFPLPITLVDHIMSAPPHPQLTFEDTKFYANFSANYDYLVECIGKSMPLGPEGLESLHFFIQELNIQPSTTYNMSEYAHLLQPPDDAQHLMAMIAPDSTLIY</sequence>
<dbReference type="Proteomes" id="UP001385951">
    <property type="component" value="Unassembled WGS sequence"/>
</dbReference>
<comment type="caution">
    <text evidence="1">The sequence shown here is derived from an EMBL/GenBank/DDBJ whole genome shotgun (WGS) entry which is preliminary data.</text>
</comment>
<evidence type="ECO:0000313" key="1">
    <source>
        <dbReference type="EMBL" id="KAK7689736.1"/>
    </source>
</evidence>
<name>A0AAW0G8R5_9APHY</name>
<accession>A0AAW0G8R5</accession>